<name>A0AAX3M548_9BACL</name>
<gene>
    <name evidence="1" type="ORF">PQ456_03865</name>
</gene>
<evidence type="ECO:0000313" key="1">
    <source>
        <dbReference type="EMBL" id="WCT56669.1"/>
    </source>
</evidence>
<sequence>MDKLMETYIDQVSNQFQECIYKVLKQLHHLVGVDIDILKEHNSEELLADMFRRGYHIETVTDHWKDEHQTVYYHLKCNDEIVVSGRIIWQIEGYHTHFFANFGKHIDGQWKDISELHLQPLL</sequence>
<evidence type="ECO:0000313" key="2">
    <source>
        <dbReference type="Proteomes" id="UP001220509"/>
    </source>
</evidence>
<dbReference type="RefSeq" id="WP_273614941.1">
    <property type="nucleotide sequence ID" value="NZ_CP117416.1"/>
</dbReference>
<organism evidence="1 2">
    <name type="scientific">Paenibacillus kyungheensis</name>
    <dbReference type="NCBI Taxonomy" id="1452732"/>
    <lineage>
        <taxon>Bacteria</taxon>
        <taxon>Bacillati</taxon>
        <taxon>Bacillota</taxon>
        <taxon>Bacilli</taxon>
        <taxon>Bacillales</taxon>
        <taxon>Paenibacillaceae</taxon>
        <taxon>Paenibacillus</taxon>
    </lineage>
</organism>
<protein>
    <recommendedName>
        <fullName evidence="3">DUF4440 domain-containing protein</fullName>
    </recommendedName>
</protein>
<dbReference type="Proteomes" id="UP001220509">
    <property type="component" value="Chromosome"/>
</dbReference>
<dbReference type="KEGG" id="pka:PQ456_03865"/>
<proteinExistence type="predicted"/>
<keyword evidence="2" id="KW-1185">Reference proteome</keyword>
<evidence type="ECO:0008006" key="3">
    <source>
        <dbReference type="Google" id="ProtNLM"/>
    </source>
</evidence>
<dbReference type="AlphaFoldDB" id="A0AAX3M548"/>
<dbReference type="EMBL" id="CP117416">
    <property type="protein sequence ID" value="WCT56669.1"/>
    <property type="molecule type" value="Genomic_DNA"/>
</dbReference>
<accession>A0AAX3M548</accession>
<reference evidence="1 2" key="1">
    <citation type="submission" date="2023-02" db="EMBL/GenBank/DDBJ databases">
        <title>Genome sequence of Paenibacillus kyungheensis KACC 18744.</title>
        <authorList>
            <person name="Kim S."/>
            <person name="Heo J."/>
            <person name="Kwon S.-W."/>
        </authorList>
    </citation>
    <scope>NUCLEOTIDE SEQUENCE [LARGE SCALE GENOMIC DNA]</scope>
    <source>
        <strain evidence="1 2">KACC 18744</strain>
    </source>
</reference>